<evidence type="ECO:0000313" key="4">
    <source>
        <dbReference type="Proteomes" id="UP000177958"/>
    </source>
</evidence>
<accession>A0A1F6D970</accession>
<reference evidence="3 4" key="1">
    <citation type="journal article" date="2016" name="Nat. Commun.">
        <title>Thousands of microbial genomes shed light on interconnected biogeochemical processes in an aquifer system.</title>
        <authorList>
            <person name="Anantharaman K."/>
            <person name="Brown C.T."/>
            <person name="Hug L.A."/>
            <person name="Sharon I."/>
            <person name="Castelle C.J."/>
            <person name="Probst A.J."/>
            <person name="Thomas B.C."/>
            <person name="Singh A."/>
            <person name="Wilkins M.J."/>
            <person name="Karaoz U."/>
            <person name="Brodie E.L."/>
            <person name="Williams K.H."/>
            <person name="Hubbard S.S."/>
            <person name="Banfield J.F."/>
        </authorList>
    </citation>
    <scope>NUCLEOTIDE SEQUENCE [LARGE SCALE GENOMIC DNA]</scope>
</reference>
<comment type="caution">
    <text evidence="3">The sequence shown here is derived from an EMBL/GenBank/DDBJ whole genome shotgun (WGS) entry which is preliminary data.</text>
</comment>
<keyword evidence="1" id="KW-0175">Coiled coil</keyword>
<proteinExistence type="predicted"/>
<keyword evidence="2" id="KW-0812">Transmembrane</keyword>
<dbReference type="AlphaFoldDB" id="A0A1F6D970"/>
<keyword evidence="2" id="KW-0472">Membrane</keyword>
<name>A0A1F6D970_9BACT</name>
<sequence>MSESPHAGERGVSILGALIVALTLGTGAALTFELATPSLSSVSSGSQAAAALTPAQEAAQKAAAQKAQIDKEVEAKCVQLKAQIKTPKQNPVGGGDTKVNESGVTFEQNRCVSAFDDGDGKTVKPECYGLQTKVRIEGGKQVKVESEPTKAVRKGVCKTFVCDGQGNNCSAKSTDIVASKPIETVPAIFSKLSPEQQQRTIATSNLTASEAQQLNAGLSEEQNAISAERKQIAASNADIERQRQLESYALDGCGNSTSELCQQAEQNLKTLDKAAQENAERGKALQERLKTLAEEKSTLAKIAAQGDPSKTPVIPSVRTPPTCPNGSCITLGPGRVQQTDTTGFGGSGAGSGAGGGGGLGGLLSGLGKLLGGGQPPPGNMTPRPVGTCAAGQAQCAGNTLYSRNSQCVDTPIQYCQYGCAPVAASSGGILGLFGSSGTSGQCAPPPNQGQNCPQAPAQPNPVNCQNGSWRPTYTGACVSSWQCVPGGGGSGGTSQLFAQISCQPQVADVGMTLAIAYSCSAGEATGGGFVASSSPSGSATITIANPPPNTNTATYSLTCTHEGQIATQQCRVQIAKPAIVLIANPKKVESNATAALGWVTAGMQSCVISSPDLAGFTSQHANNTSINGTATTPPLSSAATFVLSCTTIGGGTRAASTTVTIL</sequence>
<feature type="coiled-coil region" evidence="1">
    <location>
        <begin position="261"/>
        <end position="295"/>
    </location>
</feature>
<evidence type="ECO:0000256" key="1">
    <source>
        <dbReference type="SAM" id="Coils"/>
    </source>
</evidence>
<evidence type="ECO:0000313" key="3">
    <source>
        <dbReference type="EMBL" id="OGG57925.1"/>
    </source>
</evidence>
<organism evidence="3 4">
    <name type="scientific">Candidatus Kaiserbacteria bacterium RIFCSPHIGHO2_01_FULL_55_17</name>
    <dbReference type="NCBI Taxonomy" id="1798484"/>
    <lineage>
        <taxon>Bacteria</taxon>
        <taxon>Candidatus Kaiseribacteriota</taxon>
    </lineage>
</organism>
<protein>
    <submittedName>
        <fullName evidence="3">Uncharacterized protein</fullName>
    </submittedName>
</protein>
<dbReference type="Proteomes" id="UP000177958">
    <property type="component" value="Unassembled WGS sequence"/>
</dbReference>
<dbReference type="EMBL" id="MFKX01000008">
    <property type="protein sequence ID" value="OGG57925.1"/>
    <property type="molecule type" value="Genomic_DNA"/>
</dbReference>
<keyword evidence="2" id="KW-1133">Transmembrane helix</keyword>
<evidence type="ECO:0000256" key="2">
    <source>
        <dbReference type="SAM" id="Phobius"/>
    </source>
</evidence>
<feature type="transmembrane region" description="Helical" evidence="2">
    <location>
        <begin position="12"/>
        <end position="32"/>
    </location>
</feature>
<gene>
    <name evidence="3" type="ORF">A2853_03285</name>
</gene>